<proteinExistence type="predicted"/>
<keyword evidence="2" id="KW-1185">Reference proteome</keyword>
<name>A0ACC0VQ80_9STRA</name>
<evidence type="ECO:0000313" key="1">
    <source>
        <dbReference type="EMBL" id="KAI9908477.1"/>
    </source>
</evidence>
<dbReference type="Proteomes" id="UP001163321">
    <property type="component" value="Chromosome 8"/>
</dbReference>
<accession>A0ACC0VQ80</accession>
<sequence length="197" mass="22484">MYTLESAQYYIYYTFNWYCLIVLSVTSLPNDIGRQFVMKLSPLPQLPAAKLKNKKRKKTPVERNADAFSGIPYVPLGAYGEDQGYRFLVTERLGRTLEMVLQEHGPVPSENAARLGLEILETLQQMHVKNILCVDVKPENFMLDTSKENKVYCVDFVTATGKHKDYKEGTVVGTLMSQLELPQGCRRRDDTNLSFMC</sequence>
<evidence type="ECO:0000313" key="2">
    <source>
        <dbReference type="Proteomes" id="UP001163321"/>
    </source>
</evidence>
<organism evidence="1 2">
    <name type="scientific">Peronosclerospora sorghi</name>
    <dbReference type="NCBI Taxonomy" id="230839"/>
    <lineage>
        <taxon>Eukaryota</taxon>
        <taxon>Sar</taxon>
        <taxon>Stramenopiles</taxon>
        <taxon>Oomycota</taxon>
        <taxon>Peronosporomycetes</taxon>
        <taxon>Peronosporales</taxon>
        <taxon>Peronosporaceae</taxon>
        <taxon>Peronosclerospora</taxon>
    </lineage>
</organism>
<protein>
    <submittedName>
        <fullName evidence="1">Uncharacterized protein</fullName>
    </submittedName>
</protein>
<gene>
    <name evidence="1" type="ORF">PsorP6_016140</name>
</gene>
<dbReference type="EMBL" id="CM047587">
    <property type="protein sequence ID" value="KAI9908477.1"/>
    <property type="molecule type" value="Genomic_DNA"/>
</dbReference>
<reference evidence="1 2" key="1">
    <citation type="journal article" date="2022" name="bioRxiv">
        <title>The genome of the oomycete Peronosclerospora sorghi, a cosmopolitan pathogen of maize and sorghum, is inflated with dispersed pseudogenes.</title>
        <authorList>
            <person name="Fletcher K."/>
            <person name="Martin F."/>
            <person name="Isakeit T."/>
            <person name="Cavanaugh K."/>
            <person name="Magill C."/>
            <person name="Michelmore R."/>
        </authorList>
    </citation>
    <scope>NUCLEOTIDE SEQUENCE [LARGE SCALE GENOMIC DNA]</scope>
    <source>
        <strain evidence="1">P6</strain>
    </source>
</reference>
<comment type="caution">
    <text evidence="1">The sequence shown here is derived from an EMBL/GenBank/DDBJ whole genome shotgun (WGS) entry which is preliminary data.</text>
</comment>